<dbReference type="InterPro" id="IPR051675">
    <property type="entry name" value="Endo/Exo/Phosphatase_dom_1"/>
</dbReference>
<feature type="compositionally biased region" description="Low complexity" evidence="1">
    <location>
        <begin position="67"/>
        <end position="77"/>
    </location>
</feature>
<dbReference type="PANTHER" id="PTHR21180:SF32">
    <property type="entry name" value="ENDONUCLEASE_EXONUCLEASE_PHOSPHATASE FAMILY DOMAIN-CONTAINING PROTEIN 1"/>
    <property type="match status" value="1"/>
</dbReference>
<dbReference type="EMBL" id="QKRB01000055">
    <property type="protein sequence ID" value="PZD93972.1"/>
    <property type="molecule type" value="Genomic_DNA"/>
</dbReference>
<dbReference type="AlphaFoldDB" id="A0A2W1LFZ9"/>
<evidence type="ECO:0000259" key="2">
    <source>
        <dbReference type="SMART" id="SM00278"/>
    </source>
</evidence>
<dbReference type="InterPro" id="IPR003583">
    <property type="entry name" value="Hlx-hairpin-Hlx_DNA-bd_motif"/>
</dbReference>
<dbReference type="InterPro" id="IPR004509">
    <property type="entry name" value="Competence_ComEA_HhH"/>
</dbReference>
<dbReference type="GO" id="GO:0003677">
    <property type="term" value="F:DNA binding"/>
    <property type="evidence" value="ECO:0007669"/>
    <property type="project" value="InterPro"/>
</dbReference>
<sequence>MRRISSGGLLLAAGLALIGGVLLWNALLVESARNLPPWEPVNERLEASLQAVNGSGGEAPGSGSGSSSGADGAKDSGTNSEANRGTKNGTNSSASSGADSDAGSGANGGADGANSGDRGIAEDAGAAGVSPAQTTGPPAAAAADNRLDLNRASAEQLQELPGIGPAKAKAIVEDRQQNGFYRSVDEITRVKGIGPKMLAKMRPLVTAVP</sequence>
<dbReference type="InterPro" id="IPR010994">
    <property type="entry name" value="RuvA_2-like"/>
</dbReference>
<feature type="domain" description="Helix-hairpin-helix DNA-binding motif class 1" evidence="2">
    <location>
        <begin position="155"/>
        <end position="174"/>
    </location>
</feature>
<evidence type="ECO:0000313" key="4">
    <source>
        <dbReference type="Proteomes" id="UP000249522"/>
    </source>
</evidence>
<comment type="caution">
    <text evidence="3">The sequence shown here is derived from an EMBL/GenBank/DDBJ whole genome shotgun (WGS) entry which is preliminary data.</text>
</comment>
<dbReference type="GO" id="GO:0015627">
    <property type="term" value="C:type II protein secretion system complex"/>
    <property type="evidence" value="ECO:0007669"/>
    <property type="project" value="TreeGrafter"/>
</dbReference>
<dbReference type="NCBIfam" id="TIGR00426">
    <property type="entry name" value="competence protein ComEA helix-hairpin-helix repeat region"/>
    <property type="match status" value="1"/>
</dbReference>
<dbReference type="SMART" id="SM00278">
    <property type="entry name" value="HhH1"/>
    <property type="match status" value="2"/>
</dbReference>
<dbReference type="Proteomes" id="UP000249522">
    <property type="component" value="Unassembled WGS sequence"/>
</dbReference>
<reference evidence="3 4" key="1">
    <citation type="submission" date="2018-06" db="EMBL/GenBank/DDBJ databases">
        <title>Paenibacillus imtechensis sp. nov.</title>
        <authorList>
            <person name="Pinnaka A.K."/>
            <person name="Singh H."/>
            <person name="Kaur M."/>
        </authorList>
    </citation>
    <scope>NUCLEOTIDE SEQUENCE [LARGE SCALE GENOMIC DNA]</scope>
    <source>
        <strain evidence="3 4">SMB1</strain>
    </source>
</reference>
<feature type="compositionally biased region" description="Polar residues" evidence="1">
    <location>
        <begin position="78"/>
        <end position="90"/>
    </location>
</feature>
<dbReference type="PANTHER" id="PTHR21180">
    <property type="entry name" value="ENDONUCLEASE/EXONUCLEASE/PHOSPHATASE FAMILY DOMAIN-CONTAINING PROTEIN 1"/>
    <property type="match status" value="1"/>
</dbReference>
<dbReference type="RefSeq" id="WP_111148781.1">
    <property type="nucleotide sequence ID" value="NZ_QKRB01000055.1"/>
</dbReference>
<name>A0A2W1LFZ9_9BACL</name>
<feature type="region of interest" description="Disordered" evidence="1">
    <location>
        <begin position="52"/>
        <end position="141"/>
    </location>
</feature>
<protein>
    <submittedName>
        <fullName evidence="3">Helix-hairpin-helix domain-containing protein</fullName>
    </submittedName>
</protein>
<keyword evidence="4" id="KW-1185">Reference proteome</keyword>
<dbReference type="Pfam" id="PF12836">
    <property type="entry name" value="HHH_3"/>
    <property type="match status" value="1"/>
</dbReference>
<evidence type="ECO:0000313" key="3">
    <source>
        <dbReference type="EMBL" id="PZD93972.1"/>
    </source>
</evidence>
<organism evidence="3 4">
    <name type="scientific">Paenibacillus sambharensis</name>
    <dbReference type="NCBI Taxonomy" id="1803190"/>
    <lineage>
        <taxon>Bacteria</taxon>
        <taxon>Bacillati</taxon>
        <taxon>Bacillota</taxon>
        <taxon>Bacilli</taxon>
        <taxon>Bacillales</taxon>
        <taxon>Paenibacillaceae</taxon>
        <taxon>Paenibacillus</taxon>
    </lineage>
</organism>
<dbReference type="GO" id="GO:0015628">
    <property type="term" value="P:protein secretion by the type II secretion system"/>
    <property type="evidence" value="ECO:0007669"/>
    <property type="project" value="TreeGrafter"/>
</dbReference>
<evidence type="ECO:0000256" key="1">
    <source>
        <dbReference type="SAM" id="MobiDB-lite"/>
    </source>
</evidence>
<gene>
    <name evidence="3" type="ORF">DNH61_21030</name>
</gene>
<dbReference type="GO" id="GO:0006281">
    <property type="term" value="P:DNA repair"/>
    <property type="evidence" value="ECO:0007669"/>
    <property type="project" value="InterPro"/>
</dbReference>
<feature type="domain" description="Helix-hairpin-helix DNA-binding motif class 1" evidence="2">
    <location>
        <begin position="185"/>
        <end position="204"/>
    </location>
</feature>
<dbReference type="SUPFAM" id="SSF47781">
    <property type="entry name" value="RuvA domain 2-like"/>
    <property type="match status" value="1"/>
</dbReference>
<proteinExistence type="predicted"/>
<dbReference type="Gene3D" id="1.10.150.320">
    <property type="entry name" value="Photosystem II 12 kDa extrinsic protein"/>
    <property type="match status" value="1"/>
</dbReference>
<feature type="compositionally biased region" description="Gly residues" evidence="1">
    <location>
        <begin position="54"/>
        <end position="66"/>
    </location>
</feature>
<feature type="compositionally biased region" description="Low complexity" evidence="1">
    <location>
        <begin position="91"/>
        <end position="104"/>
    </location>
</feature>
<dbReference type="OrthoDB" id="9790239at2"/>
<accession>A0A2W1LFZ9</accession>